<accession>A0A7J6S404</accession>
<proteinExistence type="predicted"/>
<evidence type="ECO:0000313" key="4">
    <source>
        <dbReference type="Proteomes" id="UP000553632"/>
    </source>
</evidence>
<feature type="non-terminal residue" evidence="3">
    <location>
        <position position="1"/>
    </location>
</feature>
<name>A0A7J6S404_PEROL</name>
<dbReference type="EMBL" id="JABANO010021149">
    <property type="protein sequence ID" value="KAF4727285.1"/>
    <property type="molecule type" value="Genomic_DNA"/>
</dbReference>
<evidence type="ECO:0000256" key="2">
    <source>
        <dbReference type="SAM" id="MobiDB-lite"/>
    </source>
</evidence>
<reference evidence="3 4" key="1">
    <citation type="submission" date="2020-04" db="EMBL/GenBank/DDBJ databases">
        <title>Perkinsus olseni comparative genomics.</title>
        <authorList>
            <person name="Bogema D.R."/>
        </authorList>
    </citation>
    <scope>NUCLEOTIDE SEQUENCE [LARGE SCALE GENOMIC DNA]</scope>
    <source>
        <strain evidence="3 4">ATCC PRA-207</strain>
    </source>
</reference>
<feature type="non-terminal residue" evidence="3">
    <location>
        <position position="455"/>
    </location>
</feature>
<feature type="coiled-coil region" evidence="1">
    <location>
        <begin position="421"/>
        <end position="455"/>
    </location>
</feature>
<keyword evidence="1" id="KW-0175">Coiled coil</keyword>
<feature type="region of interest" description="Disordered" evidence="2">
    <location>
        <begin position="238"/>
        <end position="273"/>
    </location>
</feature>
<feature type="compositionally biased region" description="Basic and acidic residues" evidence="2">
    <location>
        <begin position="250"/>
        <end position="265"/>
    </location>
</feature>
<evidence type="ECO:0000256" key="1">
    <source>
        <dbReference type="SAM" id="Coils"/>
    </source>
</evidence>
<gene>
    <name evidence="3" type="ORF">FOZ63_034079</name>
</gene>
<comment type="caution">
    <text evidence="3">The sequence shown here is derived from an EMBL/GenBank/DDBJ whole genome shotgun (WGS) entry which is preliminary data.</text>
</comment>
<keyword evidence="4" id="KW-1185">Reference proteome</keyword>
<organism evidence="3 4">
    <name type="scientific">Perkinsus olseni</name>
    <name type="common">Perkinsus atlanticus</name>
    <dbReference type="NCBI Taxonomy" id="32597"/>
    <lineage>
        <taxon>Eukaryota</taxon>
        <taxon>Sar</taxon>
        <taxon>Alveolata</taxon>
        <taxon>Perkinsozoa</taxon>
        <taxon>Perkinsea</taxon>
        <taxon>Perkinsida</taxon>
        <taxon>Perkinsidae</taxon>
        <taxon>Perkinsus</taxon>
    </lineage>
</organism>
<protein>
    <submittedName>
        <fullName evidence="3">Uncharacterized protein</fullName>
    </submittedName>
</protein>
<feature type="region of interest" description="Disordered" evidence="2">
    <location>
        <begin position="28"/>
        <end position="49"/>
    </location>
</feature>
<feature type="compositionally biased region" description="Polar residues" evidence="2">
    <location>
        <begin position="28"/>
        <end position="44"/>
    </location>
</feature>
<dbReference type="AlphaFoldDB" id="A0A7J6S404"/>
<sequence>DEDEIEDDSEDDAVAGNDVAPAVRTQLAQEASASGTLASPSEGSQPGKAGGVEEQALVAANVGIRENETDDPMAALAMQVAKPVSSSPLPTAAAIEKTYCHNLVLSRIFDSDLPLRASVRESGSSPPPGLASPAQAAPLVRWEHMAWSGSIALSASRLVPNPTDNVGAILSSEAVVNQWITEATDEGSLSRMLATVVNRKGKVFTGIGDMTGEYCLTIATTHKTPARSTTRGLTIAEGLPASSRAQAPANEKRENKSLRSEMSEHKRTRSFKKMQEDIDRQDVIIRALTARVGVQESKNIIAEALSRGPPRARSKSRQELLFELEEARRLVREAHKSATPRAPETAAAGSNYSSELMGKLRDALERARRGEANARAELELAKEALGATERSNYLSDRFRHPVTTTRLDSPFGAYDSGGAEVARFERDTQSLERQLEQEAKKSQALEAEVVHLRSL</sequence>
<evidence type="ECO:0000313" key="3">
    <source>
        <dbReference type="EMBL" id="KAF4727285.1"/>
    </source>
</evidence>
<dbReference type="Proteomes" id="UP000553632">
    <property type="component" value="Unassembled WGS sequence"/>
</dbReference>